<feature type="transmembrane region" description="Helical" evidence="1">
    <location>
        <begin position="204"/>
        <end position="224"/>
    </location>
</feature>
<evidence type="ECO:0000256" key="1">
    <source>
        <dbReference type="SAM" id="Phobius"/>
    </source>
</evidence>
<protein>
    <recommendedName>
        <fullName evidence="4">Glucosyl transferase GtrII</fullName>
    </recommendedName>
</protein>
<feature type="transmembrane region" description="Helical" evidence="1">
    <location>
        <begin position="273"/>
        <end position="291"/>
    </location>
</feature>
<comment type="caution">
    <text evidence="2">The sequence shown here is derived from an EMBL/GenBank/DDBJ whole genome shotgun (WGS) entry which is preliminary data.</text>
</comment>
<feature type="transmembrane region" description="Helical" evidence="1">
    <location>
        <begin position="140"/>
        <end position="158"/>
    </location>
</feature>
<organism evidence="2 3">
    <name type="scientific">Paenimyroides baculatum</name>
    <dbReference type="NCBI Taxonomy" id="2608000"/>
    <lineage>
        <taxon>Bacteria</taxon>
        <taxon>Pseudomonadati</taxon>
        <taxon>Bacteroidota</taxon>
        <taxon>Flavobacteriia</taxon>
        <taxon>Flavobacteriales</taxon>
        <taxon>Flavobacteriaceae</taxon>
        <taxon>Paenimyroides</taxon>
    </lineage>
</organism>
<feature type="transmembrane region" description="Helical" evidence="1">
    <location>
        <begin position="81"/>
        <end position="108"/>
    </location>
</feature>
<feature type="transmembrane region" description="Helical" evidence="1">
    <location>
        <begin position="114"/>
        <end position="133"/>
    </location>
</feature>
<feature type="transmembrane region" description="Helical" evidence="1">
    <location>
        <begin position="303"/>
        <end position="323"/>
    </location>
</feature>
<evidence type="ECO:0000313" key="3">
    <source>
        <dbReference type="Proteomes" id="UP000325141"/>
    </source>
</evidence>
<dbReference type="InterPro" id="IPR025686">
    <property type="entry name" value="Glucos_trans_II"/>
</dbReference>
<name>A0A5M6CB04_9FLAO</name>
<gene>
    <name evidence="2" type="ORF">F0460_15175</name>
</gene>
<feature type="transmembrane region" description="Helical" evidence="1">
    <location>
        <begin position="164"/>
        <end position="192"/>
    </location>
</feature>
<keyword evidence="3" id="KW-1185">Reference proteome</keyword>
<evidence type="ECO:0008006" key="4">
    <source>
        <dbReference type="Google" id="ProtNLM"/>
    </source>
</evidence>
<proteinExistence type="predicted"/>
<keyword evidence="1" id="KW-0812">Transmembrane</keyword>
<dbReference type="Proteomes" id="UP000325141">
    <property type="component" value="Unassembled WGS sequence"/>
</dbReference>
<reference evidence="2 3" key="1">
    <citation type="submission" date="2019-09" db="EMBL/GenBank/DDBJ databases">
        <title>Genome sequence and assembly of Flavobacterium sp.</title>
        <authorList>
            <person name="Chhetri G."/>
        </authorList>
    </citation>
    <scope>NUCLEOTIDE SEQUENCE [LARGE SCALE GENOMIC DNA]</scope>
    <source>
        <strain evidence="2 3">SNL9</strain>
    </source>
</reference>
<feature type="transmembrane region" description="Helical" evidence="1">
    <location>
        <begin position="25"/>
        <end position="48"/>
    </location>
</feature>
<feature type="transmembrane region" description="Helical" evidence="1">
    <location>
        <begin position="361"/>
        <end position="381"/>
    </location>
</feature>
<accession>A0A5M6CB04</accession>
<evidence type="ECO:0000313" key="2">
    <source>
        <dbReference type="EMBL" id="KAA5531730.1"/>
    </source>
</evidence>
<dbReference type="Pfam" id="PF14264">
    <property type="entry name" value="Glucos_trans_II"/>
    <property type="match status" value="1"/>
</dbReference>
<keyword evidence="1" id="KW-0472">Membrane</keyword>
<dbReference type="RefSeq" id="WP_150014755.1">
    <property type="nucleotide sequence ID" value="NZ_VWSG01000017.1"/>
</dbReference>
<dbReference type="AlphaFoldDB" id="A0A5M6CB04"/>
<feature type="transmembrane region" description="Helical" evidence="1">
    <location>
        <begin position="329"/>
        <end position="349"/>
    </location>
</feature>
<keyword evidence="1" id="KW-1133">Transmembrane helix</keyword>
<sequence length="498" mass="58204">MTSNYIRNCFTSNQFFLEKLSYKKVLLLLFAICFLYILPIILANTFYIDDMNRTVEGYNWNRDGRFMSSNIMHLLSSQLEVVYSLFPYSTILSTFFLALTGFVLTYSLGIKNKFHLITASLIVATCPFLLEILTYKFDCLPISLSILFAVLPFLLYQYKVRFFIASFLFLYLIFGLYQTTALSYAMVLCFFLIKDIWSLRYKHILINGSLALIAFVLAFFYYQYRLGQLGIEMVDTQRSEFIFSTPNFKELLNERWEGYKMLLFSLIKSSFRYAFYIVCISSIVGITAFLIKQKFTKKIILQILGSVLLIAFVLLLSVSINLVVMEPRWSPRSLIGYAFVLLMCFYAVIQIPRKVEILSNIVFIPIIYYSFLISSQLGIFLKNQDEYSDFISSMIAPEVLKHKDLKLIIDGSIQYAPRNATVKNETMPLIFKLAPLYEHYEFYWGIIRMNKYGIMSNTYVFGEERTKVLSNKETFPTIQENKYYTLRIQPPYAVITFH</sequence>
<dbReference type="EMBL" id="VWSG01000017">
    <property type="protein sequence ID" value="KAA5531730.1"/>
    <property type="molecule type" value="Genomic_DNA"/>
</dbReference>